<dbReference type="PANTHER" id="PTHR39597:SF1">
    <property type="entry name" value="UBA DOMAIN-CONTAINING PROTEIN RUP1"/>
    <property type="match status" value="1"/>
</dbReference>
<name>A0A166BE35_9AGAM</name>
<dbReference type="OrthoDB" id="443682at2759"/>
<proteinExistence type="predicted"/>
<gene>
    <name evidence="3" type="ORF">SISSUDRAFT_1050128</name>
</gene>
<accession>A0A166BE35</accession>
<evidence type="ECO:0000259" key="2">
    <source>
        <dbReference type="PROSITE" id="PS50030"/>
    </source>
</evidence>
<dbReference type="InterPro" id="IPR003903">
    <property type="entry name" value="UIM_dom"/>
</dbReference>
<protein>
    <recommendedName>
        <fullName evidence="2">UBA domain-containing protein</fullName>
    </recommendedName>
</protein>
<feature type="compositionally biased region" description="Basic and acidic residues" evidence="1">
    <location>
        <begin position="56"/>
        <end position="78"/>
    </location>
</feature>
<dbReference type="InterPro" id="IPR055335">
    <property type="entry name" value="Ucp6/RUP1"/>
</dbReference>
<dbReference type="Gene3D" id="3.90.70.10">
    <property type="entry name" value="Cysteine proteinases"/>
    <property type="match status" value="1"/>
</dbReference>
<feature type="domain" description="UBA" evidence="2">
    <location>
        <begin position="1"/>
        <end position="44"/>
    </location>
</feature>
<dbReference type="SUPFAM" id="SSF46934">
    <property type="entry name" value="UBA-like"/>
    <property type="match status" value="1"/>
</dbReference>
<evidence type="ECO:0000256" key="1">
    <source>
        <dbReference type="SAM" id="MobiDB-lite"/>
    </source>
</evidence>
<dbReference type="STRING" id="1314776.A0A166BE35"/>
<dbReference type="PROSITE" id="PS50330">
    <property type="entry name" value="UIM"/>
    <property type="match status" value="1"/>
</dbReference>
<reference evidence="3 4" key="1">
    <citation type="journal article" date="2016" name="Mol. Biol. Evol.">
        <title>Comparative Genomics of Early-Diverging Mushroom-Forming Fungi Provides Insights into the Origins of Lignocellulose Decay Capabilities.</title>
        <authorList>
            <person name="Nagy L.G."/>
            <person name="Riley R."/>
            <person name="Tritt A."/>
            <person name="Adam C."/>
            <person name="Daum C."/>
            <person name="Floudas D."/>
            <person name="Sun H."/>
            <person name="Yadav J.S."/>
            <person name="Pangilinan J."/>
            <person name="Larsson K.H."/>
            <person name="Matsuura K."/>
            <person name="Barry K."/>
            <person name="Labutti K."/>
            <person name="Kuo R."/>
            <person name="Ohm R.A."/>
            <person name="Bhattacharya S.S."/>
            <person name="Shirouzu T."/>
            <person name="Yoshinaga Y."/>
            <person name="Martin F.M."/>
            <person name="Grigoriev I.V."/>
            <person name="Hibbett D.S."/>
        </authorList>
    </citation>
    <scope>NUCLEOTIDE SEQUENCE [LARGE SCALE GENOMIC DNA]</scope>
    <source>
        <strain evidence="3 4">HHB10207 ss-3</strain>
    </source>
</reference>
<dbReference type="InterPro" id="IPR009060">
    <property type="entry name" value="UBA-like_sf"/>
</dbReference>
<dbReference type="SUPFAM" id="SSF54001">
    <property type="entry name" value="Cysteine proteinases"/>
    <property type="match status" value="1"/>
</dbReference>
<keyword evidence="4" id="KW-1185">Reference proteome</keyword>
<evidence type="ECO:0000313" key="4">
    <source>
        <dbReference type="Proteomes" id="UP000076798"/>
    </source>
</evidence>
<dbReference type="EMBL" id="KV428112">
    <property type="protein sequence ID" value="KZT36274.1"/>
    <property type="molecule type" value="Genomic_DNA"/>
</dbReference>
<organism evidence="3 4">
    <name type="scientific">Sistotremastrum suecicum HHB10207 ss-3</name>
    <dbReference type="NCBI Taxonomy" id="1314776"/>
    <lineage>
        <taxon>Eukaryota</taxon>
        <taxon>Fungi</taxon>
        <taxon>Dikarya</taxon>
        <taxon>Basidiomycota</taxon>
        <taxon>Agaricomycotina</taxon>
        <taxon>Agaricomycetes</taxon>
        <taxon>Sistotremastrales</taxon>
        <taxon>Sistotremastraceae</taxon>
        <taxon>Sistotremastrum</taxon>
    </lineage>
</organism>
<evidence type="ECO:0000313" key="3">
    <source>
        <dbReference type="EMBL" id="KZT36274.1"/>
    </source>
</evidence>
<feature type="region of interest" description="Disordered" evidence="1">
    <location>
        <begin position="40"/>
        <end position="97"/>
    </location>
</feature>
<dbReference type="InterPro" id="IPR015940">
    <property type="entry name" value="UBA"/>
</dbReference>
<feature type="compositionally biased region" description="Polar residues" evidence="1">
    <location>
        <begin position="80"/>
        <end position="94"/>
    </location>
</feature>
<dbReference type="AlphaFoldDB" id="A0A166BE35"/>
<dbReference type="PANTHER" id="PTHR39597">
    <property type="entry name" value="UBA DOMAIN-CONTAINING PROTEIN RUP1"/>
    <property type="match status" value="1"/>
</dbReference>
<dbReference type="PROSITE" id="PS50030">
    <property type="entry name" value="UBA"/>
    <property type="match status" value="1"/>
</dbReference>
<sequence>MADQEELVQQLFSLGTGKSLAQIRDLLQKHNWNPDAAAGALFDPSNDNDPIQIMEPNERRGRSDRTDDRMHIDGDEGKSTAVSLHPTSSSTNLNVIEGSWSGGRSILHIEDRRPSSGVRGVLNSPASDTRIQGPKNKDAEVIDLTGDEDPDLAKAMRESLETSGIGQFQASDRAPSADWAMVPSNVPAGSSISQEEQAMSRAVEESLKASYIEDIYDEPPADEQVRKGHRPLALRTSATSLQHACLLLQALVFVPQVTYMLKSHKWPEEHDPYDGKEPNYHSDAYHVYILQAILALQDLGQMSYSEVPMDSFQIDPWNPMGTKGPGFSTEAFYARLALAAENMLFGSMPFETSSWPRLFHFRQGYIGTPPTYNPFSAQEDHCVVSVEFNPSSVGHPTASQPLLQADLVSLLTAQYCRPPPSGSNEIDRRVVISETSEIVAFNVVRNTPAPSNANASSSSTSTVQVVEGNVALTFPTSIYLDRFLERCKDITNAKALEKERLVSEVEALAARKKDLSLDEKGQDVLKSLRSSAYYFENLAAGGLKKEDDENKKLKYVDAGKKLRRIIQHVEDTVNQLDVAIAKLNENIASVYDSPHLMNDRYDLRAVLYQDGFYGRTHAYSYVQDFATGAWWKTVDHNVTQVSEETVLTDTTGLHLGGGPYFLIYSRALDQSSLHASSIEGGPLEWDIKIKNTIKGENQSFRAKLSPGLATELEALESPMGSSSASPQSQSVPLPVHQITATVTQTVHYDYEDEP</sequence>
<dbReference type="Proteomes" id="UP000076798">
    <property type="component" value="Unassembled WGS sequence"/>
</dbReference>
<dbReference type="InterPro" id="IPR038765">
    <property type="entry name" value="Papain-like_cys_pep_sf"/>
</dbReference>